<comment type="subcellular location">
    <subcellularLocation>
        <location evidence="1">Membrane</location>
        <topology evidence="1">Multi-pass membrane protein</topology>
    </subcellularLocation>
</comment>
<feature type="transmembrane region" description="Helical" evidence="6">
    <location>
        <begin position="431"/>
        <end position="452"/>
    </location>
</feature>
<dbReference type="Gene3D" id="1.20.1250.20">
    <property type="entry name" value="MFS general substrate transporter like domains"/>
    <property type="match status" value="1"/>
</dbReference>
<evidence type="ECO:0000256" key="2">
    <source>
        <dbReference type="ARBA" id="ARBA00022692"/>
    </source>
</evidence>
<evidence type="ECO:0000313" key="9">
    <source>
        <dbReference type="Proteomes" id="UP001497623"/>
    </source>
</evidence>
<evidence type="ECO:0000313" key="8">
    <source>
        <dbReference type="EMBL" id="CAL4174568.1"/>
    </source>
</evidence>
<dbReference type="EMBL" id="CAXKWB010053630">
    <property type="protein sequence ID" value="CAL4174568.1"/>
    <property type="molecule type" value="Genomic_DNA"/>
</dbReference>
<feature type="transmembrane region" description="Helical" evidence="6">
    <location>
        <begin position="378"/>
        <end position="398"/>
    </location>
</feature>
<accession>A0AAV2SCV3</accession>
<dbReference type="InterPro" id="IPR020846">
    <property type="entry name" value="MFS_dom"/>
</dbReference>
<feature type="compositionally biased region" description="Polar residues" evidence="5">
    <location>
        <begin position="49"/>
        <end position="70"/>
    </location>
</feature>
<proteinExistence type="predicted"/>
<dbReference type="InterPro" id="IPR036259">
    <property type="entry name" value="MFS_trans_sf"/>
</dbReference>
<protein>
    <recommendedName>
        <fullName evidence="7">Major facilitator superfamily (MFS) profile domain-containing protein</fullName>
    </recommendedName>
</protein>
<feature type="region of interest" description="Disordered" evidence="5">
    <location>
        <begin position="49"/>
        <end position="83"/>
    </location>
</feature>
<feature type="domain" description="Major facilitator superfamily (MFS) profile" evidence="7">
    <location>
        <begin position="341"/>
        <end position="526"/>
    </location>
</feature>
<dbReference type="Pfam" id="PF07690">
    <property type="entry name" value="MFS_1"/>
    <property type="match status" value="1"/>
</dbReference>
<name>A0AAV2SCV3_MEGNR</name>
<keyword evidence="9" id="KW-1185">Reference proteome</keyword>
<feature type="transmembrane region" description="Helical" evidence="6">
    <location>
        <begin position="344"/>
        <end position="366"/>
    </location>
</feature>
<dbReference type="PANTHER" id="PTHR43184">
    <property type="entry name" value="MAJOR FACILITATOR SUPERFAMILY TRANSPORTER 16, ISOFORM B"/>
    <property type="match status" value="1"/>
</dbReference>
<evidence type="ECO:0000259" key="7">
    <source>
        <dbReference type="PROSITE" id="PS50850"/>
    </source>
</evidence>
<dbReference type="GO" id="GO:0022857">
    <property type="term" value="F:transmembrane transporter activity"/>
    <property type="evidence" value="ECO:0007669"/>
    <property type="project" value="InterPro"/>
</dbReference>
<evidence type="ECO:0000256" key="3">
    <source>
        <dbReference type="ARBA" id="ARBA00022989"/>
    </source>
</evidence>
<evidence type="ECO:0000256" key="5">
    <source>
        <dbReference type="SAM" id="MobiDB-lite"/>
    </source>
</evidence>
<feature type="transmembrane region" description="Helical" evidence="6">
    <location>
        <begin position="405"/>
        <end position="425"/>
    </location>
</feature>
<reference evidence="8 9" key="1">
    <citation type="submission" date="2024-05" db="EMBL/GenBank/DDBJ databases">
        <authorList>
            <person name="Wallberg A."/>
        </authorList>
    </citation>
    <scope>NUCLEOTIDE SEQUENCE [LARGE SCALE GENOMIC DNA]</scope>
</reference>
<keyword evidence="4 6" id="KW-0472">Membrane</keyword>
<comment type="caution">
    <text evidence="8">The sequence shown here is derived from an EMBL/GenBank/DDBJ whole genome shotgun (WGS) entry which is preliminary data.</text>
</comment>
<dbReference type="PROSITE" id="PS50850">
    <property type="entry name" value="MFS"/>
    <property type="match status" value="1"/>
</dbReference>
<dbReference type="PANTHER" id="PTHR43184:SF12">
    <property type="entry name" value="SUGAR PHOSPHATE EXCHANGER 3"/>
    <property type="match status" value="1"/>
</dbReference>
<evidence type="ECO:0000256" key="1">
    <source>
        <dbReference type="ARBA" id="ARBA00004141"/>
    </source>
</evidence>
<dbReference type="AlphaFoldDB" id="A0AAV2SCV3"/>
<feature type="non-terminal residue" evidence="8">
    <location>
        <position position="526"/>
    </location>
</feature>
<dbReference type="GO" id="GO:0016020">
    <property type="term" value="C:membrane"/>
    <property type="evidence" value="ECO:0007669"/>
    <property type="project" value="UniProtKB-SubCell"/>
</dbReference>
<evidence type="ECO:0000256" key="6">
    <source>
        <dbReference type="SAM" id="Phobius"/>
    </source>
</evidence>
<dbReference type="InterPro" id="IPR011701">
    <property type="entry name" value="MFS"/>
</dbReference>
<keyword evidence="3 6" id="KW-1133">Transmembrane helix</keyword>
<gene>
    <name evidence="8" type="ORF">MNOR_LOCUS34544</name>
</gene>
<keyword evidence="2 6" id="KW-0812">Transmembrane</keyword>
<sequence>MHRDQPNLRAVELSDRIRTVLSLRSPTNRRIGRWMAFNSFQFIEKSTTSSPQIPTSLLSNLQGSPTSSSLLPPAGDNPDSVQHDSQKFHLLLRDQTGFYPIYGKIQGLQDLNHKSGVFSRELRRPGQNEKVVQEGNTQMVFPWQKALMAFMTLEKAHGAVDRPKGSTWKTKVLSPMTKAKNFPTVLRELGRWPSEGLKSIVFELWSKSIPKNYISKTITPTMFIWSPRIWSMTLLSPTSIYSGSSNTFYHFDPIKGMNDRSEEKITNKNETELNEQKKKEMKDMIENGESEPKLDTIEEAKRTTSMENYLSKYQKTETGDRKGRDDARIVNFIRQLTVPGVVEFSLCLFFAKLVAYTFLFWLPMYIKHSTDLDPADSAYLSTMFDFGGIAGGIAAGVLSDRSGMPAITCATLLILSIPTMAFYLAFADTSLGLNIFLLLIMGFVVNGPYALITTAVSAELGTHESLRGNSKALATVTAIIDGTGSVGSAIGPQMTGPLSKYSWDYIFYMLIVSAFLALLLTTLISM</sequence>
<dbReference type="SUPFAM" id="SSF103473">
    <property type="entry name" value="MFS general substrate transporter"/>
    <property type="match status" value="1"/>
</dbReference>
<dbReference type="Proteomes" id="UP001497623">
    <property type="component" value="Unassembled WGS sequence"/>
</dbReference>
<feature type="transmembrane region" description="Helical" evidence="6">
    <location>
        <begin position="505"/>
        <end position="524"/>
    </location>
</feature>
<evidence type="ECO:0000256" key="4">
    <source>
        <dbReference type="ARBA" id="ARBA00023136"/>
    </source>
</evidence>
<organism evidence="8 9">
    <name type="scientific">Meganyctiphanes norvegica</name>
    <name type="common">Northern krill</name>
    <name type="synonym">Thysanopoda norvegica</name>
    <dbReference type="NCBI Taxonomy" id="48144"/>
    <lineage>
        <taxon>Eukaryota</taxon>
        <taxon>Metazoa</taxon>
        <taxon>Ecdysozoa</taxon>
        <taxon>Arthropoda</taxon>
        <taxon>Crustacea</taxon>
        <taxon>Multicrustacea</taxon>
        <taxon>Malacostraca</taxon>
        <taxon>Eumalacostraca</taxon>
        <taxon>Eucarida</taxon>
        <taxon>Euphausiacea</taxon>
        <taxon>Euphausiidae</taxon>
        <taxon>Meganyctiphanes</taxon>
    </lineage>
</organism>